<keyword evidence="6" id="KW-0131">Cell cycle</keyword>
<evidence type="ECO:0000256" key="7">
    <source>
        <dbReference type="PROSITE-ProRule" id="PRU00221"/>
    </source>
</evidence>
<feature type="region of interest" description="Disordered" evidence="8">
    <location>
        <begin position="64"/>
        <end position="153"/>
    </location>
</feature>
<dbReference type="PANTHER" id="PTHR19918">
    <property type="entry name" value="CELL DIVISION CYCLE 20 CDC20 FIZZY -RELATED"/>
    <property type="match status" value="1"/>
</dbReference>
<proteinExistence type="inferred from homology"/>
<evidence type="ECO:0000256" key="6">
    <source>
        <dbReference type="ARBA" id="ARBA00023306"/>
    </source>
</evidence>
<dbReference type="InterPro" id="IPR033010">
    <property type="entry name" value="Cdc20/Fizzy"/>
</dbReference>
<gene>
    <name evidence="10" type="ORF">EMPS_01531</name>
</gene>
<feature type="region of interest" description="Disordered" evidence="8">
    <location>
        <begin position="472"/>
        <end position="492"/>
    </location>
</feature>
<keyword evidence="3" id="KW-0132">Cell division</keyword>
<feature type="compositionally biased region" description="Basic and acidic residues" evidence="8">
    <location>
        <begin position="81"/>
        <end position="90"/>
    </location>
</feature>
<reference evidence="10" key="1">
    <citation type="submission" date="2021-11" db="EMBL/GenBank/DDBJ databases">
        <authorList>
            <person name="Herlambang A."/>
            <person name="Guo Y."/>
            <person name="Takashima Y."/>
            <person name="Nishizawa T."/>
        </authorList>
    </citation>
    <scope>NUCLEOTIDE SEQUENCE</scope>
    <source>
        <strain evidence="10">E1425</strain>
    </source>
</reference>
<evidence type="ECO:0000259" key="9">
    <source>
        <dbReference type="Pfam" id="PF24807"/>
    </source>
</evidence>
<feature type="repeat" description="WD" evidence="7">
    <location>
        <begin position="721"/>
        <end position="753"/>
    </location>
</feature>
<dbReference type="EMBL" id="BQFW01000002">
    <property type="protein sequence ID" value="GJJ69185.1"/>
    <property type="molecule type" value="Genomic_DNA"/>
</dbReference>
<dbReference type="AlphaFoldDB" id="A0A9P3H372"/>
<keyword evidence="2 7" id="KW-0853">WD repeat</keyword>
<dbReference type="GO" id="GO:1990757">
    <property type="term" value="F:ubiquitin ligase activator activity"/>
    <property type="evidence" value="ECO:0007669"/>
    <property type="project" value="TreeGrafter"/>
</dbReference>
<dbReference type="Pfam" id="PF24807">
    <property type="entry name" value="WD40_CDC20-Fz"/>
    <property type="match status" value="1"/>
</dbReference>
<organism evidence="10 11">
    <name type="scientific">Entomortierella parvispora</name>
    <dbReference type="NCBI Taxonomy" id="205924"/>
    <lineage>
        <taxon>Eukaryota</taxon>
        <taxon>Fungi</taxon>
        <taxon>Fungi incertae sedis</taxon>
        <taxon>Mucoromycota</taxon>
        <taxon>Mortierellomycotina</taxon>
        <taxon>Mortierellomycetes</taxon>
        <taxon>Mortierellales</taxon>
        <taxon>Mortierellaceae</taxon>
        <taxon>Entomortierella</taxon>
    </lineage>
</organism>
<dbReference type="SUPFAM" id="SSF50978">
    <property type="entry name" value="WD40 repeat-like"/>
    <property type="match status" value="1"/>
</dbReference>
<evidence type="ECO:0000256" key="5">
    <source>
        <dbReference type="ARBA" id="ARBA00022776"/>
    </source>
</evidence>
<evidence type="ECO:0000256" key="3">
    <source>
        <dbReference type="ARBA" id="ARBA00022618"/>
    </source>
</evidence>
<dbReference type="GO" id="GO:1905786">
    <property type="term" value="P:positive regulation of anaphase-promoting complex-dependent catabolic process"/>
    <property type="evidence" value="ECO:0007669"/>
    <property type="project" value="TreeGrafter"/>
</dbReference>
<evidence type="ECO:0000256" key="2">
    <source>
        <dbReference type="ARBA" id="ARBA00022574"/>
    </source>
</evidence>
<dbReference type="PROSITE" id="PS50294">
    <property type="entry name" value="WD_REPEATS_REGION"/>
    <property type="match status" value="1"/>
</dbReference>
<dbReference type="SMART" id="SM00320">
    <property type="entry name" value="WD40"/>
    <property type="match status" value="4"/>
</dbReference>
<dbReference type="OrthoDB" id="10263272at2759"/>
<dbReference type="InterPro" id="IPR015943">
    <property type="entry name" value="WD40/YVTN_repeat-like_dom_sf"/>
</dbReference>
<dbReference type="InterPro" id="IPR001680">
    <property type="entry name" value="WD40_rpt"/>
</dbReference>
<feature type="region of interest" description="Disordered" evidence="8">
    <location>
        <begin position="177"/>
        <end position="207"/>
    </location>
</feature>
<keyword evidence="4" id="KW-0677">Repeat</keyword>
<protein>
    <recommendedName>
        <fullName evidence="9">CDC20/Fizzy WD40 domain-containing protein</fullName>
    </recommendedName>
</protein>
<sequence>MSAPSTPARNRPGSSMVGPRSPLTCRSPSALNQSPVQTGPGSLYLNEGVKLVLSPSTASSAEILAGDSGYLPPLEQLLQGESKRKERELQRAQSKSRLGRINSLKPGGFKPFSELSASSASSASESALASASSFSTPSSASLSSNPSSSSSADQKNSFAASVRATLMASAASSTFAPVSLPRVPRQPSTRQSTNQQHSTQQPQAHNTQASIRAALLGQVNAPRGQFARSNISNPSSQRTGAPSSNLDLTGKSAVSLRGSGRGFARSMTTSLFYPRRSETIAEVSTTILGKRPVPIPEDGDTGIVRKIPEIEEDSPFNAPETTQEKSIPTARNVDSRCEEIAVHPPVATKRLRRAMTTTVISVTEVEKAAEAAKAVLPSEPVNKQGLTLKQQGQMSLLDLVPGGHVDHTQQVVKHDNKTLPTAEPKSEIVKKGTNSDRYIPLRPDPERARYHMESKHSWKDYADVPYIPSDKRNRGGFRSPSSVGLPSHYSLRGCNDTRMKKSIKPRSQLTDTMTQVHNDMIAEVSNVDFRGRLFYFSKEQEESERARMPPTTLKRYQSYKRLISTSSRAKELDQLQSWRRAIRPEAQEILDAPNIPDDFYTSLLDWSNTGRLAVAVGRDIFVRDPSRVVTSLMRCPLGPTGDDYLTAVKWSDCGGKMAYGTDKGDVLVREVETGINLLKLGNRRARVSVLSWNNDLVYQGFRSGGLRLHDIRIPLERTGRVRAHDGVVCGMAWNQDGIHLATGGNDNLVKVWDSRKMTHSLLTLKQHEAAIKALAWCPYGEKILATGGGSQDRKIYFWDTSSVQKDGECQVIDALDAEHAVTSIQFSKEYEEFAVSHGPELSLYTYPKLATQAETNGPHHNFANSAWSHHFSGPGASQSTIASTSTSTFHDFEHPKFKRFFHNSAAHQSRILHSTMSPDGVYVATVAADCDLKMWRLFEPRTDEENKRLADLLGPSFLNPVTSSSMSFPSSVSRKSPSKKSTRKGETKDGAEERDSDDEIEDFVTFDKLRKQLR</sequence>
<feature type="region of interest" description="Disordered" evidence="8">
    <location>
        <begin position="963"/>
        <end position="998"/>
    </location>
</feature>
<dbReference type="Proteomes" id="UP000827284">
    <property type="component" value="Unassembled WGS sequence"/>
</dbReference>
<feature type="compositionally biased region" description="Low complexity" evidence="8">
    <location>
        <begin position="113"/>
        <end position="152"/>
    </location>
</feature>
<feature type="compositionally biased region" description="Low complexity" evidence="8">
    <location>
        <begin position="963"/>
        <end position="975"/>
    </location>
</feature>
<dbReference type="GO" id="GO:0031145">
    <property type="term" value="P:anaphase-promoting complex-dependent catabolic process"/>
    <property type="evidence" value="ECO:0007669"/>
    <property type="project" value="TreeGrafter"/>
</dbReference>
<dbReference type="GO" id="GO:0005680">
    <property type="term" value="C:anaphase-promoting complex"/>
    <property type="evidence" value="ECO:0007669"/>
    <property type="project" value="TreeGrafter"/>
</dbReference>
<feature type="region of interest" description="Disordered" evidence="8">
    <location>
        <begin position="1"/>
        <end position="42"/>
    </location>
</feature>
<dbReference type="GO" id="GO:0051301">
    <property type="term" value="P:cell division"/>
    <property type="evidence" value="ECO:0007669"/>
    <property type="project" value="UniProtKB-KW"/>
</dbReference>
<reference evidence="10" key="2">
    <citation type="journal article" date="2022" name="Microbiol. Resour. Announc.">
        <title>Whole-Genome Sequence of Entomortierella parvispora E1425, a Mucoromycotan Fungus Associated with Burkholderiaceae-Related Endosymbiotic Bacteria.</title>
        <authorList>
            <person name="Herlambang A."/>
            <person name="Guo Y."/>
            <person name="Takashima Y."/>
            <person name="Narisawa K."/>
            <person name="Ohta H."/>
            <person name="Nishizawa T."/>
        </authorList>
    </citation>
    <scope>NUCLEOTIDE SEQUENCE</scope>
    <source>
        <strain evidence="10">E1425</strain>
    </source>
</reference>
<dbReference type="GO" id="GO:0010997">
    <property type="term" value="F:anaphase-promoting complex binding"/>
    <property type="evidence" value="ECO:0007669"/>
    <property type="project" value="InterPro"/>
</dbReference>
<feature type="compositionally biased region" description="Polar residues" evidence="8">
    <location>
        <begin position="227"/>
        <end position="247"/>
    </location>
</feature>
<evidence type="ECO:0000313" key="10">
    <source>
        <dbReference type="EMBL" id="GJJ69185.1"/>
    </source>
</evidence>
<feature type="compositionally biased region" description="Polar residues" evidence="8">
    <location>
        <begin position="24"/>
        <end position="40"/>
    </location>
</feature>
<feature type="region of interest" description="Disordered" evidence="8">
    <location>
        <begin position="225"/>
        <end position="252"/>
    </location>
</feature>
<feature type="repeat" description="WD" evidence="7">
    <location>
        <begin position="904"/>
        <end position="937"/>
    </location>
</feature>
<comment type="similarity">
    <text evidence="1">Belongs to the WD repeat CDC20/Fizzy family.</text>
</comment>
<evidence type="ECO:0000256" key="8">
    <source>
        <dbReference type="SAM" id="MobiDB-lite"/>
    </source>
</evidence>
<feature type="domain" description="CDC20/Fizzy WD40" evidence="9">
    <location>
        <begin position="590"/>
        <end position="869"/>
    </location>
</feature>
<keyword evidence="5" id="KW-0498">Mitosis</keyword>
<evidence type="ECO:0000256" key="1">
    <source>
        <dbReference type="ARBA" id="ARBA00006445"/>
    </source>
</evidence>
<dbReference type="InterPro" id="IPR036322">
    <property type="entry name" value="WD40_repeat_dom_sf"/>
</dbReference>
<dbReference type="Pfam" id="PF00400">
    <property type="entry name" value="WD40"/>
    <property type="match status" value="1"/>
</dbReference>
<evidence type="ECO:0000256" key="4">
    <source>
        <dbReference type="ARBA" id="ARBA00022737"/>
    </source>
</evidence>
<dbReference type="PANTHER" id="PTHR19918:SF8">
    <property type="entry name" value="FI02843P"/>
    <property type="match status" value="1"/>
</dbReference>
<dbReference type="InterPro" id="IPR056150">
    <property type="entry name" value="WD40_CDC20-Fz"/>
</dbReference>
<dbReference type="PROSITE" id="PS50082">
    <property type="entry name" value="WD_REPEATS_2"/>
    <property type="match status" value="2"/>
</dbReference>
<feature type="compositionally biased region" description="Polar residues" evidence="8">
    <location>
        <begin position="186"/>
        <end position="207"/>
    </location>
</feature>
<comment type="caution">
    <text evidence="10">The sequence shown here is derived from an EMBL/GenBank/DDBJ whole genome shotgun (WGS) entry which is preliminary data.</text>
</comment>
<keyword evidence="11" id="KW-1185">Reference proteome</keyword>
<accession>A0A9P3H372</accession>
<dbReference type="Gene3D" id="2.130.10.10">
    <property type="entry name" value="YVTN repeat-like/Quinoprotein amine dehydrogenase"/>
    <property type="match status" value="1"/>
</dbReference>
<feature type="compositionally biased region" description="Basic and acidic residues" evidence="8">
    <location>
        <begin position="983"/>
        <end position="993"/>
    </location>
</feature>
<name>A0A9P3H372_9FUNG</name>
<evidence type="ECO:0000313" key="11">
    <source>
        <dbReference type="Proteomes" id="UP000827284"/>
    </source>
</evidence>